<dbReference type="CDD" id="cd14978">
    <property type="entry name" value="7tmA_FMRFamide_R-like"/>
    <property type="match status" value="1"/>
</dbReference>
<evidence type="ECO:0000256" key="5">
    <source>
        <dbReference type="SAM" id="Phobius"/>
    </source>
</evidence>
<dbReference type="GO" id="GO:0004930">
    <property type="term" value="F:G protein-coupled receptor activity"/>
    <property type="evidence" value="ECO:0007669"/>
    <property type="project" value="InterPro"/>
</dbReference>
<feature type="transmembrane region" description="Helical" evidence="5">
    <location>
        <begin position="267"/>
        <end position="290"/>
    </location>
</feature>
<dbReference type="InterPro" id="IPR052954">
    <property type="entry name" value="GPCR-Ligand_Int"/>
</dbReference>
<feature type="transmembrane region" description="Helical" evidence="5">
    <location>
        <begin position="216"/>
        <end position="236"/>
    </location>
</feature>
<evidence type="ECO:0000256" key="4">
    <source>
        <dbReference type="ARBA" id="ARBA00023136"/>
    </source>
</evidence>
<accession>A0A8S4PHR5</accession>
<dbReference type="PANTHER" id="PTHR46641:SF25">
    <property type="entry name" value="CNMAMIDE RECEPTOR-RELATED"/>
    <property type="match status" value="1"/>
</dbReference>
<dbReference type="EMBL" id="CAIIXF020000008">
    <property type="protein sequence ID" value="CAH1792874.1"/>
    <property type="molecule type" value="Genomic_DNA"/>
</dbReference>
<keyword evidence="4 5" id="KW-0472">Membrane</keyword>
<name>A0A8S4PHR5_OWEFU</name>
<evidence type="ECO:0000313" key="7">
    <source>
        <dbReference type="EMBL" id="CAH1792874.1"/>
    </source>
</evidence>
<keyword evidence="3 5" id="KW-1133">Transmembrane helix</keyword>
<proteinExistence type="predicted"/>
<keyword evidence="8" id="KW-1185">Reference proteome</keyword>
<feature type="transmembrane region" description="Helical" evidence="5">
    <location>
        <begin position="134"/>
        <end position="156"/>
    </location>
</feature>
<dbReference type="Gene3D" id="1.20.1070.10">
    <property type="entry name" value="Rhodopsin 7-helix transmembrane proteins"/>
    <property type="match status" value="1"/>
</dbReference>
<dbReference type="SUPFAM" id="SSF81321">
    <property type="entry name" value="Family A G protein-coupled receptor-like"/>
    <property type="match status" value="1"/>
</dbReference>
<feature type="domain" description="G-protein coupled receptors family 1 profile" evidence="6">
    <location>
        <begin position="114"/>
        <end position="376"/>
    </location>
</feature>
<comment type="subcellular location">
    <subcellularLocation>
        <location evidence="1">Membrane</location>
    </subcellularLocation>
</comment>
<dbReference type="PROSITE" id="PS50262">
    <property type="entry name" value="G_PROTEIN_RECEP_F1_2"/>
    <property type="match status" value="1"/>
</dbReference>
<dbReference type="PANTHER" id="PTHR46641">
    <property type="entry name" value="FMRFAMIDE RECEPTOR-RELATED"/>
    <property type="match status" value="1"/>
</dbReference>
<feature type="transmembrane region" description="Helical" evidence="5">
    <location>
        <begin position="176"/>
        <end position="195"/>
    </location>
</feature>
<dbReference type="InterPro" id="IPR000276">
    <property type="entry name" value="GPCR_Rhodpsn"/>
</dbReference>
<keyword evidence="2 5" id="KW-0812">Transmembrane</keyword>
<evidence type="ECO:0000259" key="6">
    <source>
        <dbReference type="PROSITE" id="PS50262"/>
    </source>
</evidence>
<feature type="transmembrane region" description="Helical" evidence="5">
    <location>
        <begin position="102"/>
        <end position="122"/>
    </location>
</feature>
<reference evidence="7" key="1">
    <citation type="submission" date="2022-03" db="EMBL/GenBank/DDBJ databases">
        <authorList>
            <person name="Martin C."/>
        </authorList>
    </citation>
    <scope>NUCLEOTIDE SEQUENCE</scope>
</reference>
<dbReference type="Pfam" id="PF00001">
    <property type="entry name" value="7tm_1"/>
    <property type="match status" value="1"/>
</dbReference>
<evidence type="ECO:0000256" key="1">
    <source>
        <dbReference type="ARBA" id="ARBA00004370"/>
    </source>
</evidence>
<comment type="caution">
    <text evidence="7">The sequence shown here is derived from an EMBL/GenBank/DDBJ whole genome shotgun (WGS) entry which is preliminary data.</text>
</comment>
<feature type="transmembrane region" description="Helical" evidence="5">
    <location>
        <begin position="356"/>
        <end position="378"/>
    </location>
</feature>
<protein>
    <recommendedName>
        <fullName evidence="6">G-protein coupled receptors family 1 profile domain-containing protein</fullName>
    </recommendedName>
</protein>
<dbReference type="OrthoDB" id="10011262at2759"/>
<evidence type="ECO:0000313" key="8">
    <source>
        <dbReference type="Proteomes" id="UP000749559"/>
    </source>
</evidence>
<evidence type="ECO:0000256" key="3">
    <source>
        <dbReference type="ARBA" id="ARBA00022989"/>
    </source>
</evidence>
<evidence type="ECO:0000256" key="2">
    <source>
        <dbReference type="ARBA" id="ARBA00022692"/>
    </source>
</evidence>
<gene>
    <name evidence="7" type="ORF">OFUS_LOCUS17794</name>
</gene>
<sequence>MESHAGRESVGSISNKSEYSFVETNNTNAAMFDTSVYYDSKDTTLGNVTGSFNRSTSSETESYVAHITKWMSSLETTPVGNITDISHEEYIEDEVTLNMYRIIGPLIIGFGTFGNILSIATLCQRHMRNSTSCLYLIAVAVADIFVLWTGLMYRVLLNIAEIDLAKTGDIACKLRMFTLYFCPMLSTWYLVAVTADRAVCVCLPLRSKRLSTRRKAMLVIVIIFLIMSSLNLHFFWTYTRVTEDCVCDTANTQSKVFIELVWPWVDLVVTVGIPFVTLITCNCLIIFKVVRNSRFRRSHMNVKRSKDNTNSMTIMLLTASFSFLILTTPVQVFFIGLPQWIHTSFATSHGKAVKRLVLATLSLLFWCNNAINFVLYCVSGRRFRREFFAIFRCRQRSVPSYNSSSKGSNNNNGGLGGVSTGTVTTSLASRGSSLMRRASNASVVNNTIL</sequence>
<dbReference type="GO" id="GO:0016020">
    <property type="term" value="C:membrane"/>
    <property type="evidence" value="ECO:0007669"/>
    <property type="project" value="UniProtKB-SubCell"/>
</dbReference>
<dbReference type="PRINTS" id="PR00237">
    <property type="entry name" value="GPCRRHODOPSN"/>
</dbReference>
<organism evidence="7 8">
    <name type="scientific">Owenia fusiformis</name>
    <name type="common">Polychaete worm</name>
    <dbReference type="NCBI Taxonomy" id="6347"/>
    <lineage>
        <taxon>Eukaryota</taxon>
        <taxon>Metazoa</taxon>
        <taxon>Spiralia</taxon>
        <taxon>Lophotrochozoa</taxon>
        <taxon>Annelida</taxon>
        <taxon>Polychaeta</taxon>
        <taxon>Sedentaria</taxon>
        <taxon>Canalipalpata</taxon>
        <taxon>Sabellida</taxon>
        <taxon>Oweniida</taxon>
        <taxon>Oweniidae</taxon>
        <taxon>Owenia</taxon>
    </lineage>
</organism>
<dbReference type="Proteomes" id="UP000749559">
    <property type="component" value="Unassembled WGS sequence"/>
</dbReference>
<dbReference type="AlphaFoldDB" id="A0A8S4PHR5"/>
<dbReference type="InterPro" id="IPR017452">
    <property type="entry name" value="GPCR_Rhodpsn_7TM"/>
</dbReference>
<feature type="transmembrane region" description="Helical" evidence="5">
    <location>
        <begin position="311"/>
        <end position="336"/>
    </location>
</feature>